<gene>
    <name evidence="5" type="ORF">P7K49_002358</name>
</gene>
<protein>
    <recommendedName>
        <fullName evidence="3">Sulfotransferase</fullName>
        <ecNumber evidence="3">2.8.2.-</ecNumber>
    </recommendedName>
</protein>
<proteinExistence type="inferred from homology"/>
<sequence>MQELTSPRLIKSHLPYRFLPSDLHNGDSKVIYMARNPKDLVVSYYQFHRSLRTMSYRGTFQEFCRRFMNDKCECYSLVACYNRSAPVEEGGWVPPYPAPKEGGTRTLSGSQKLPVFTHVPRWVACPLGVVAGAPQCGSIPAFWRGLPMPDIALGVLGQKMGSVGCAGRGALERAITALQLNLH</sequence>
<dbReference type="InterPro" id="IPR027417">
    <property type="entry name" value="P-loop_NTPase"/>
</dbReference>
<name>A0ABQ9WH38_SAGOE</name>
<dbReference type="EC" id="2.8.2.-" evidence="3"/>
<feature type="domain" description="Sulfotransferase" evidence="4">
    <location>
        <begin position="2"/>
        <end position="76"/>
    </location>
</feature>
<evidence type="ECO:0000256" key="3">
    <source>
        <dbReference type="RuleBase" id="RU361155"/>
    </source>
</evidence>
<evidence type="ECO:0000313" key="5">
    <source>
        <dbReference type="EMBL" id="KAK2120972.1"/>
    </source>
</evidence>
<evidence type="ECO:0000256" key="1">
    <source>
        <dbReference type="ARBA" id="ARBA00005771"/>
    </source>
</evidence>
<evidence type="ECO:0000313" key="6">
    <source>
        <dbReference type="Proteomes" id="UP001266305"/>
    </source>
</evidence>
<organism evidence="5 6">
    <name type="scientific">Saguinus oedipus</name>
    <name type="common">Cotton-top tamarin</name>
    <name type="synonym">Oedipomidas oedipus</name>
    <dbReference type="NCBI Taxonomy" id="9490"/>
    <lineage>
        <taxon>Eukaryota</taxon>
        <taxon>Metazoa</taxon>
        <taxon>Chordata</taxon>
        <taxon>Craniata</taxon>
        <taxon>Vertebrata</taxon>
        <taxon>Euteleostomi</taxon>
        <taxon>Mammalia</taxon>
        <taxon>Eutheria</taxon>
        <taxon>Euarchontoglires</taxon>
        <taxon>Primates</taxon>
        <taxon>Haplorrhini</taxon>
        <taxon>Platyrrhini</taxon>
        <taxon>Cebidae</taxon>
        <taxon>Callitrichinae</taxon>
        <taxon>Saguinus</taxon>
    </lineage>
</organism>
<dbReference type="PANTHER" id="PTHR11783">
    <property type="entry name" value="SULFOTRANSFERASE SULT"/>
    <property type="match status" value="1"/>
</dbReference>
<dbReference type="InterPro" id="IPR000863">
    <property type="entry name" value="Sulfotransferase_dom"/>
</dbReference>
<dbReference type="Proteomes" id="UP001266305">
    <property type="component" value="Unassembled WGS sequence"/>
</dbReference>
<dbReference type="EMBL" id="JASSZA010000001">
    <property type="protein sequence ID" value="KAK2120972.1"/>
    <property type="molecule type" value="Genomic_DNA"/>
</dbReference>
<keyword evidence="6" id="KW-1185">Reference proteome</keyword>
<reference evidence="5 6" key="1">
    <citation type="submission" date="2023-05" db="EMBL/GenBank/DDBJ databases">
        <title>B98-5 Cell Line De Novo Hybrid Assembly: An Optical Mapping Approach.</title>
        <authorList>
            <person name="Kananen K."/>
            <person name="Auerbach J.A."/>
            <person name="Kautto E."/>
            <person name="Blachly J.S."/>
        </authorList>
    </citation>
    <scope>NUCLEOTIDE SEQUENCE [LARGE SCALE GENOMIC DNA]</scope>
    <source>
        <strain evidence="5">B95-8</strain>
        <tissue evidence="5">Cell line</tissue>
    </source>
</reference>
<keyword evidence="2 3" id="KW-0808">Transferase</keyword>
<evidence type="ECO:0000256" key="2">
    <source>
        <dbReference type="ARBA" id="ARBA00022679"/>
    </source>
</evidence>
<comment type="caution">
    <text evidence="5">The sequence shown here is derived from an EMBL/GenBank/DDBJ whole genome shotgun (WGS) entry which is preliminary data.</text>
</comment>
<dbReference type="Gene3D" id="3.40.50.300">
    <property type="entry name" value="P-loop containing nucleotide triphosphate hydrolases"/>
    <property type="match status" value="1"/>
</dbReference>
<dbReference type="SUPFAM" id="SSF52540">
    <property type="entry name" value="P-loop containing nucleoside triphosphate hydrolases"/>
    <property type="match status" value="1"/>
</dbReference>
<dbReference type="Pfam" id="PF00685">
    <property type="entry name" value="Sulfotransfer_1"/>
    <property type="match status" value="1"/>
</dbReference>
<evidence type="ECO:0000259" key="4">
    <source>
        <dbReference type="Pfam" id="PF00685"/>
    </source>
</evidence>
<accession>A0ABQ9WH38</accession>
<comment type="similarity">
    <text evidence="1 3">Belongs to the sulfotransferase 1 family.</text>
</comment>